<dbReference type="InterPro" id="IPR037219">
    <property type="entry name" value="Peptidase_M41-like"/>
</dbReference>
<feature type="binding site" evidence="14">
    <location>
        <begin position="198"/>
        <end position="205"/>
    </location>
    <ligand>
        <name>ATP</name>
        <dbReference type="ChEBI" id="CHEBI:30616"/>
    </ligand>
</feature>
<evidence type="ECO:0000256" key="1">
    <source>
        <dbReference type="ARBA" id="ARBA00004370"/>
    </source>
</evidence>
<feature type="transmembrane region" description="Helical" evidence="14">
    <location>
        <begin position="107"/>
        <end position="124"/>
    </location>
</feature>
<dbReference type="GO" id="GO:0030163">
    <property type="term" value="P:protein catabolic process"/>
    <property type="evidence" value="ECO:0007669"/>
    <property type="project" value="UniProtKB-UniRule"/>
</dbReference>
<protein>
    <recommendedName>
        <fullName evidence="14">ATP-dependent zinc metalloprotease FtsH</fullName>
        <ecNumber evidence="14">3.4.24.-</ecNumber>
    </recommendedName>
</protein>
<comment type="caution">
    <text evidence="14">Lacks conserved residue(s) required for the propagation of feature annotation.</text>
</comment>
<dbReference type="Pfam" id="PF17862">
    <property type="entry name" value="AAA_lid_3"/>
    <property type="match status" value="1"/>
</dbReference>
<evidence type="ECO:0000259" key="16">
    <source>
        <dbReference type="SMART" id="SM00382"/>
    </source>
</evidence>
<keyword evidence="8 14" id="KW-0862">Zinc</keyword>
<evidence type="ECO:0000256" key="11">
    <source>
        <dbReference type="ARBA" id="ARBA00023049"/>
    </source>
</evidence>
<dbReference type="EC" id="3.4.24.-" evidence="14"/>
<evidence type="ECO:0000256" key="13">
    <source>
        <dbReference type="ARBA" id="ARBA00061570"/>
    </source>
</evidence>
<proteinExistence type="inferred from homology"/>
<dbReference type="FunFam" id="1.10.8.60:FF:000001">
    <property type="entry name" value="ATP-dependent zinc metalloprotease FtsH"/>
    <property type="match status" value="1"/>
</dbReference>
<dbReference type="InterPro" id="IPR005936">
    <property type="entry name" value="FtsH"/>
</dbReference>
<evidence type="ECO:0000256" key="15">
    <source>
        <dbReference type="RuleBase" id="RU003651"/>
    </source>
</evidence>
<reference evidence="17 18" key="1">
    <citation type="journal article" date="2020" name="Nature">
        <title>Bacterial chemolithoautotrophy via manganese oxidation.</title>
        <authorList>
            <person name="Yu H."/>
            <person name="Leadbetter J.R."/>
        </authorList>
    </citation>
    <scope>NUCLEOTIDE SEQUENCE [LARGE SCALE GENOMIC DNA]</scope>
    <source>
        <strain evidence="17 18">Mn-1</strain>
    </source>
</reference>
<comment type="function">
    <text evidence="14">Acts as a processive, ATP-dependent zinc metallopeptidase for both cytoplasmic and membrane proteins. Plays a role in the quality control of integral membrane proteins.</text>
</comment>
<evidence type="ECO:0000313" key="17">
    <source>
        <dbReference type="EMBL" id="NKE73656.1"/>
    </source>
</evidence>
<dbReference type="EMBL" id="VTOW01000009">
    <property type="protein sequence ID" value="NKE73656.1"/>
    <property type="molecule type" value="Genomic_DNA"/>
</dbReference>
<keyword evidence="10 14" id="KW-1133">Transmembrane helix</keyword>
<keyword evidence="3 14" id="KW-0645">Protease</keyword>
<dbReference type="PROSITE" id="PS00674">
    <property type="entry name" value="AAA"/>
    <property type="match status" value="1"/>
</dbReference>
<dbReference type="GO" id="GO:0005886">
    <property type="term" value="C:plasma membrane"/>
    <property type="evidence" value="ECO:0007669"/>
    <property type="project" value="UniProtKB-SubCell"/>
</dbReference>
<feature type="domain" description="AAA+ ATPase" evidence="16">
    <location>
        <begin position="190"/>
        <end position="331"/>
    </location>
</feature>
<dbReference type="AlphaFoldDB" id="A0A7X6IDL8"/>
<organism evidence="17 18">
    <name type="scientific">Candidatus Manganitrophus noduliformans</name>
    <dbReference type="NCBI Taxonomy" id="2606439"/>
    <lineage>
        <taxon>Bacteria</taxon>
        <taxon>Pseudomonadati</taxon>
        <taxon>Nitrospirota</taxon>
        <taxon>Nitrospiria</taxon>
        <taxon>Candidatus Troglogloeales</taxon>
        <taxon>Candidatus Manganitrophaceae</taxon>
        <taxon>Candidatus Manganitrophus</taxon>
    </lineage>
</organism>
<dbReference type="SMART" id="SM00382">
    <property type="entry name" value="AAA"/>
    <property type="match status" value="1"/>
</dbReference>
<dbReference type="FunFam" id="1.20.58.760:FF:000001">
    <property type="entry name" value="ATP-dependent zinc metalloprotease FtsH"/>
    <property type="match status" value="1"/>
</dbReference>
<accession>A0A7X6IDL8</accession>
<dbReference type="HAMAP" id="MF_01458">
    <property type="entry name" value="FtsH"/>
    <property type="match status" value="1"/>
</dbReference>
<evidence type="ECO:0000256" key="5">
    <source>
        <dbReference type="ARBA" id="ARBA00022723"/>
    </source>
</evidence>
<comment type="similarity">
    <text evidence="15">Belongs to the AAA ATPase family.</text>
</comment>
<dbReference type="Proteomes" id="UP000534783">
    <property type="component" value="Unassembled WGS sequence"/>
</dbReference>
<dbReference type="InterPro" id="IPR027417">
    <property type="entry name" value="P-loop_NTPase"/>
</dbReference>
<dbReference type="SUPFAM" id="SSF52540">
    <property type="entry name" value="P-loop containing nucleoside triphosphate hydrolases"/>
    <property type="match status" value="1"/>
</dbReference>
<keyword evidence="7 14" id="KW-0378">Hydrolase</keyword>
<evidence type="ECO:0000256" key="8">
    <source>
        <dbReference type="ARBA" id="ARBA00022833"/>
    </source>
</evidence>
<feature type="binding site" evidence="14">
    <location>
        <position position="422"/>
    </location>
    <ligand>
        <name>Zn(2+)</name>
        <dbReference type="ChEBI" id="CHEBI:29105"/>
        <note>catalytic</note>
    </ligand>
</feature>
<evidence type="ECO:0000256" key="7">
    <source>
        <dbReference type="ARBA" id="ARBA00022801"/>
    </source>
</evidence>
<keyword evidence="12 14" id="KW-0472">Membrane</keyword>
<evidence type="ECO:0000256" key="6">
    <source>
        <dbReference type="ARBA" id="ARBA00022741"/>
    </source>
</evidence>
<dbReference type="GO" id="GO:0004176">
    <property type="term" value="F:ATP-dependent peptidase activity"/>
    <property type="evidence" value="ECO:0007669"/>
    <property type="project" value="InterPro"/>
</dbReference>
<evidence type="ECO:0000313" key="18">
    <source>
        <dbReference type="Proteomes" id="UP000534783"/>
    </source>
</evidence>
<dbReference type="Gene3D" id="1.20.58.760">
    <property type="entry name" value="Peptidase M41"/>
    <property type="match status" value="1"/>
</dbReference>
<evidence type="ECO:0000256" key="4">
    <source>
        <dbReference type="ARBA" id="ARBA00022692"/>
    </source>
</evidence>
<dbReference type="GO" id="GO:0008270">
    <property type="term" value="F:zinc ion binding"/>
    <property type="evidence" value="ECO:0007669"/>
    <property type="project" value="UniProtKB-UniRule"/>
</dbReference>
<feature type="binding site" evidence="14">
    <location>
        <position position="499"/>
    </location>
    <ligand>
        <name>Zn(2+)</name>
        <dbReference type="ChEBI" id="CHEBI:29105"/>
        <note>catalytic</note>
    </ligand>
</feature>
<dbReference type="SUPFAM" id="SSF140990">
    <property type="entry name" value="FtsH protease domain-like"/>
    <property type="match status" value="1"/>
</dbReference>
<dbReference type="CDD" id="cd19501">
    <property type="entry name" value="RecA-like_FtsH"/>
    <property type="match status" value="1"/>
</dbReference>
<dbReference type="InterPro" id="IPR003960">
    <property type="entry name" value="ATPase_AAA_CS"/>
</dbReference>
<dbReference type="InterPro" id="IPR003959">
    <property type="entry name" value="ATPase_AAA_core"/>
</dbReference>
<dbReference type="GO" id="GO:0016887">
    <property type="term" value="F:ATP hydrolysis activity"/>
    <property type="evidence" value="ECO:0007669"/>
    <property type="project" value="UniProtKB-UniRule"/>
</dbReference>
<keyword evidence="14" id="KW-1003">Cell membrane</keyword>
<evidence type="ECO:0000256" key="12">
    <source>
        <dbReference type="ARBA" id="ARBA00023136"/>
    </source>
</evidence>
<dbReference type="Gene3D" id="1.10.8.60">
    <property type="match status" value="1"/>
</dbReference>
<feature type="active site" evidence="14">
    <location>
        <position position="423"/>
    </location>
</feature>
<dbReference type="Pfam" id="PF01434">
    <property type="entry name" value="Peptidase_M41"/>
    <property type="match status" value="1"/>
</dbReference>
<feature type="binding site" evidence="14">
    <location>
        <position position="426"/>
    </location>
    <ligand>
        <name>Zn(2+)</name>
        <dbReference type="ChEBI" id="CHEBI:29105"/>
        <note>catalytic</note>
    </ligand>
</feature>
<keyword evidence="6 14" id="KW-0547">Nucleotide-binding</keyword>
<comment type="cofactor">
    <cofactor evidence="14">
        <name>Zn(2+)</name>
        <dbReference type="ChEBI" id="CHEBI:29105"/>
    </cofactor>
    <text evidence="14">Binds 1 zinc ion per subunit.</text>
</comment>
<comment type="caution">
    <text evidence="17">The sequence shown here is derived from an EMBL/GenBank/DDBJ whole genome shotgun (WGS) entry which is preliminary data.</text>
</comment>
<dbReference type="Gene3D" id="3.30.720.210">
    <property type="match status" value="1"/>
</dbReference>
<dbReference type="GO" id="GO:0005524">
    <property type="term" value="F:ATP binding"/>
    <property type="evidence" value="ECO:0007669"/>
    <property type="project" value="UniProtKB-UniRule"/>
</dbReference>
<sequence length="610" mass="67453">MVPGAVEIPYSRLIQLVKEGKVESTVIGADEIHVTLKSRIEIDEDLKKLAEQQQPLFPLYRMEGLEPVTFKVSHLPGVEKTALVQQMLDAGVTISGDVENTFWNNLLFGWILPIAAMMLFWQLLMRRVSQNSSFTSPLTLGKNRAKIYSEKDIQVTFDDVAGVEEAKAELREIVDFLKQPARYQALGGRIPKGVLLVGPPGTGKTLLARAIAGEAKVPFFSISGSEFIEMFVGVGAARVRDLFEQAKQKAPCIIFIDELDAVGKSRLSSAAPFGRHDEQEQTLNQLLVEMDGFDPSKGVILLAATNRPEVLDPALLRAGRFDRRVVVDLPDVAGRLQILQVHARRVRLAPDVDLRTLSARTPGFSGADLVNLMNEAALLAVREGKEGVDQTSLDRAADRLMAGLERKSRVLSPRDRDIVAIHEIGHALVAMLSKHADPVHKVSIIPRSIGALGFTMQLPTEDRYLMTRSELEDKIAVLLGGRVAEEIIFREASTGAQDDLQKATRLARHMVCVYGMSHQLGPQAFADPQGSVYLKEGAPSINHRMEYSERTAQLIDDEVLKILGKVHQQVTETLTKNKEALEQLAHRLKERETLDGAELMQLLTEKTQKG</sequence>
<keyword evidence="9 14" id="KW-0067">ATP-binding</keyword>
<name>A0A7X6IDL8_9BACT</name>
<comment type="subcellular location">
    <subcellularLocation>
        <location evidence="14">Cell membrane</location>
        <topology evidence="14">Multi-pass membrane protein</topology>
        <orientation evidence="14">Cytoplasmic side</orientation>
    </subcellularLocation>
    <subcellularLocation>
        <location evidence="1">Membrane</location>
    </subcellularLocation>
</comment>
<evidence type="ECO:0000256" key="2">
    <source>
        <dbReference type="ARBA" id="ARBA00010044"/>
    </source>
</evidence>
<evidence type="ECO:0000256" key="3">
    <source>
        <dbReference type="ARBA" id="ARBA00022670"/>
    </source>
</evidence>
<keyword evidence="11 14" id="KW-0482">Metalloprotease</keyword>
<gene>
    <name evidence="17" type="primary">hflB</name>
    <name evidence="14" type="synonym">ftsH</name>
    <name evidence="17" type="ORF">MNODULE_23145</name>
</gene>
<dbReference type="InterPro" id="IPR041569">
    <property type="entry name" value="AAA_lid_3"/>
</dbReference>
<comment type="similarity">
    <text evidence="2 14">In the C-terminal section; belongs to the peptidase M41 family.</text>
</comment>
<dbReference type="Pfam" id="PF00004">
    <property type="entry name" value="AAA"/>
    <property type="match status" value="1"/>
</dbReference>
<dbReference type="InterPro" id="IPR003593">
    <property type="entry name" value="AAA+_ATPase"/>
</dbReference>
<dbReference type="PANTHER" id="PTHR23076">
    <property type="entry name" value="METALLOPROTEASE M41 FTSH"/>
    <property type="match status" value="1"/>
</dbReference>
<evidence type="ECO:0000256" key="9">
    <source>
        <dbReference type="ARBA" id="ARBA00022840"/>
    </source>
</evidence>
<dbReference type="FunFam" id="3.40.50.300:FF:000001">
    <property type="entry name" value="ATP-dependent zinc metalloprotease FtsH"/>
    <property type="match status" value="1"/>
</dbReference>
<dbReference type="GO" id="GO:0006508">
    <property type="term" value="P:proteolysis"/>
    <property type="evidence" value="ECO:0007669"/>
    <property type="project" value="UniProtKB-KW"/>
</dbReference>
<dbReference type="NCBIfam" id="TIGR01241">
    <property type="entry name" value="FtsH_fam"/>
    <property type="match status" value="1"/>
</dbReference>
<comment type="similarity">
    <text evidence="13 14">In the central section; belongs to the AAA ATPase family.</text>
</comment>
<keyword evidence="4 14" id="KW-0812">Transmembrane</keyword>
<dbReference type="Gene3D" id="3.40.50.300">
    <property type="entry name" value="P-loop containing nucleotide triphosphate hydrolases"/>
    <property type="match status" value="1"/>
</dbReference>
<dbReference type="GO" id="GO:0004222">
    <property type="term" value="F:metalloendopeptidase activity"/>
    <property type="evidence" value="ECO:0007669"/>
    <property type="project" value="InterPro"/>
</dbReference>
<dbReference type="InterPro" id="IPR000642">
    <property type="entry name" value="Peptidase_M41"/>
</dbReference>
<comment type="subunit">
    <text evidence="14">Homohexamer.</text>
</comment>
<dbReference type="PANTHER" id="PTHR23076:SF97">
    <property type="entry name" value="ATP-DEPENDENT ZINC METALLOPROTEASE YME1L1"/>
    <property type="match status" value="1"/>
</dbReference>
<evidence type="ECO:0000256" key="10">
    <source>
        <dbReference type="ARBA" id="ARBA00022989"/>
    </source>
</evidence>
<evidence type="ECO:0000256" key="14">
    <source>
        <dbReference type="HAMAP-Rule" id="MF_01458"/>
    </source>
</evidence>
<keyword evidence="5 14" id="KW-0479">Metal-binding</keyword>
<keyword evidence="18" id="KW-1185">Reference proteome</keyword>